<dbReference type="EMBL" id="OOIN01000008">
    <property type="protein sequence ID" value="SPO24654.1"/>
    <property type="molecule type" value="Genomic_DNA"/>
</dbReference>
<feature type="compositionally biased region" description="Polar residues" evidence="1">
    <location>
        <begin position="407"/>
        <end position="416"/>
    </location>
</feature>
<dbReference type="AlphaFoldDB" id="A0A5C3E1S5"/>
<feature type="region of interest" description="Disordered" evidence="1">
    <location>
        <begin position="603"/>
        <end position="624"/>
    </location>
</feature>
<evidence type="ECO:0000256" key="1">
    <source>
        <dbReference type="SAM" id="MobiDB-lite"/>
    </source>
</evidence>
<name>A0A5C3E1S5_9BASI</name>
<proteinExistence type="predicted"/>
<feature type="compositionally biased region" description="Polar residues" evidence="1">
    <location>
        <begin position="385"/>
        <end position="399"/>
    </location>
</feature>
<feature type="region of interest" description="Disordered" evidence="1">
    <location>
        <begin position="1"/>
        <end position="251"/>
    </location>
</feature>
<feature type="region of interest" description="Disordered" evidence="1">
    <location>
        <begin position="684"/>
        <end position="730"/>
    </location>
</feature>
<evidence type="ECO:0000313" key="3">
    <source>
        <dbReference type="Proteomes" id="UP000324022"/>
    </source>
</evidence>
<feature type="compositionally biased region" description="Low complexity" evidence="1">
    <location>
        <begin position="156"/>
        <end position="183"/>
    </location>
</feature>
<feature type="region of interest" description="Disordered" evidence="1">
    <location>
        <begin position="756"/>
        <end position="818"/>
    </location>
</feature>
<feature type="compositionally biased region" description="Low complexity" evidence="1">
    <location>
        <begin position="20"/>
        <end position="34"/>
    </location>
</feature>
<keyword evidence="3" id="KW-1185">Reference proteome</keyword>
<dbReference type="OrthoDB" id="2554026at2759"/>
<feature type="compositionally biased region" description="Low complexity" evidence="1">
    <location>
        <begin position="219"/>
        <end position="251"/>
    </location>
</feature>
<feature type="compositionally biased region" description="Acidic residues" evidence="1">
    <location>
        <begin position="317"/>
        <end position="326"/>
    </location>
</feature>
<accession>A0A5C3E1S5</accession>
<evidence type="ECO:0000313" key="2">
    <source>
        <dbReference type="EMBL" id="SPO24654.1"/>
    </source>
</evidence>
<feature type="region of interest" description="Disordered" evidence="1">
    <location>
        <begin position="295"/>
        <end position="331"/>
    </location>
</feature>
<reference evidence="2 3" key="1">
    <citation type="submission" date="2018-03" db="EMBL/GenBank/DDBJ databases">
        <authorList>
            <person name="Guldener U."/>
        </authorList>
    </citation>
    <scope>NUCLEOTIDE SEQUENCE [LARGE SCALE GENOMIC DNA]</scope>
    <source>
        <strain evidence="2 3">NBRC100155</strain>
    </source>
</reference>
<feature type="compositionally biased region" description="Pro residues" evidence="1">
    <location>
        <begin position="1"/>
        <end position="11"/>
    </location>
</feature>
<gene>
    <name evidence="2" type="ORF">UTRI_01620_B</name>
</gene>
<feature type="compositionally biased region" description="Basic and acidic residues" evidence="1">
    <location>
        <begin position="117"/>
        <end position="128"/>
    </location>
</feature>
<protein>
    <submittedName>
        <fullName evidence="2">Uncharacterized protein</fullName>
    </submittedName>
</protein>
<feature type="region of interest" description="Disordered" evidence="1">
    <location>
        <begin position="363"/>
        <end position="421"/>
    </location>
</feature>
<sequence>MVVQRTPPPVRRSPRKEASASEASFTSFSSQTSQPRKIGKLANSTPSAASRAEPATPVQHAAASEFPSLDQIAAVSKEQRSASRSNNRAVFTASFPATSSNTVPSSLPRPTAQVHRIHLDSDSDDNQRPRAARSSLTNGAIQRVRQQAGDETPLGVSQARAARQAATVAAASSSKANSSLLADDSGDRTAQLVPGRRDPALNPIHADIDVENPQMPSLTQPTASTSASHTSQHITPNTAAPATDSAADASTASQASIFGTANRRNGRDQPIGAAAAAAGTAYDFSKYLDGELDPFNRASRANPRRESRPLPVQQTPLDDDDDDAETSGDTTARGGLAVACHTAPQTAPVESTPLVSRVKALAGATPRMSPHASPSVSSRKLAHLSSLSNGHTTPTTGNAAPSAPADVSTTSLTNRYDPSARADRLQNMELGELRKKHTALARQLAMAQDALASAKEESEGWASECTGLQEQLTLLKGTHQAALAREGRARAELQLRLSQYKIEADDRAWKLVSQRRQTSLVDVALQHAKNEATYHEGRYHATESELEAQKDELRIRLMVERKRADLLALHVKAALRDGARLKKRLSAKSAALLELQSENEKLAEQLEDERHSRRTAATAATDQQETMAVRQQLEEAQAEIETLNERDAMMAETRKTWKAERKQLLAQIEQLSATLAALKPAQPVEATRPVKASTKPHPSEMLPPSSPVYAKKKRPMQGASELGPPSEDEVERRVISTAATARKANALVPFAQISTKTASAKRTAKRVKSASASSKTKVSKNWRDQVAITDSSEEDSDDDRRRRNRKHGGAGWDSEVECEAGRKTELTKSKGVSSVTTKRGLTKACSVARIKTSKSKVTMPIEYDDQTADPSATPIIRISNKRTVPDDELDDQGVLDSSVLGSKFGLDRTNFALPAKTVKAQVKNAKVALPTTADTQVQKKKKRKLLASISGAIQWGGTAPDAGADTAGLAPNFDIPLELSPIKPGGGARNGAAVGLLAGFGLPSRNPFA</sequence>
<feature type="compositionally biased region" description="Polar residues" evidence="1">
    <location>
        <begin position="82"/>
        <end position="105"/>
    </location>
</feature>
<organism evidence="2 3">
    <name type="scientific">Ustilago trichophora</name>
    <dbReference type="NCBI Taxonomy" id="86804"/>
    <lineage>
        <taxon>Eukaryota</taxon>
        <taxon>Fungi</taxon>
        <taxon>Dikarya</taxon>
        <taxon>Basidiomycota</taxon>
        <taxon>Ustilaginomycotina</taxon>
        <taxon>Ustilaginomycetes</taxon>
        <taxon>Ustilaginales</taxon>
        <taxon>Ustilaginaceae</taxon>
        <taxon>Ustilago</taxon>
    </lineage>
</organism>
<dbReference type="Proteomes" id="UP000324022">
    <property type="component" value="Unassembled WGS sequence"/>
</dbReference>